<dbReference type="AlphaFoldDB" id="A0A1T5CDT5"/>
<evidence type="ECO:0000259" key="1">
    <source>
        <dbReference type="Pfam" id="PF21360"/>
    </source>
</evidence>
<sequence length="165" mass="17730">MSSKMLITQGTQPFAQRVANRLPAGQRQHMVFGSADGMPQALLSLENYLEIPKANAPAFAHEMLKICLDRNISALIPLGVNELYPLSEARQLFSEYGIAVWVPALAELAAVAVIKNPPKQLPLLLLLDGKIAEPPTVGDKSYGTLSGVFTQLESGDELALCCVGD</sequence>
<evidence type="ECO:0000313" key="2">
    <source>
        <dbReference type="EMBL" id="SKB57627.1"/>
    </source>
</evidence>
<gene>
    <name evidence="2" type="ORF">SAMN05660226_02125</name>
</gene>
<feature type="domain" description="PylC N-terminal" evidence="1">
    <location>
        <begin position="40"/>
        <end position="100"/>
    </location>
</feature>
<evidence type="ECO:0000313" key="3">
    <source>
        <dbReference type="Proteomes" id="UP000190541"/>
    </source>
</evidence>
<dbReference type="STRING" id="623280.SAMN05660226_02125"/>
<accession>A0A1T5CDT5</accession>
<reference evidence="2 3" key="1">
    <citation type="submission" date="2017-02" db="EMBL/GenBank/DDBJ databases">
        <authorList>
            <person name="Peterson S.W."/>
        </authorList>
    </citation>
    <scope>NUCLEOTIDE SEQUENCE [LARGE SCALE GENOMIC DNA]</scope>
    <source>
        <strain evidence="2 3">DSM 22899</strain>
    </source>
</reference>
<keyword evidence="3" id="KW-1185">Reference proteome</keyword>
<dbReference type="InterPro" id="IPR048764">
    <property type="entry name" value="PylC_N"/>
</dbReference>
<dbReference type="Proteomes" id="UP000190541">
    <property type="component" value="Unassembled WGS sequence"/>
</dbReference>
<name>A0A1T5CDT5_9SPHI</name>
<dbReference type="Gene3D" id="3.40.50.20">
    <property type="match status" value="1"/>
</dbReference>
<protein>
    <recommendedName>
        <fullName evidence="1">PylC N-terminal domain-containing protein</fullName>
    </recommendedName>
</protein>
<organism evidence="2 3">
    <name type="scientific">Parapedobacter luteus</name>
    <dbReference type="NCBI Taxonomy" id="623280"/>
    <lineage>
        <taxon>Bacteria</taxon>
        <taxon>Pseudomonadati</taxon>
        <taxon>Bacteroidota</taxon>
        <taxon>Sphingobacteriia</taxon>
        <taxon>Sphingobacteriales</taxon>
        <taxon>Sphingobacteriaceae</taxon>
        <taxon>Parapedobacter</taxon>
    </lineage>
</organism>
<dbReference type="Pfam" id="PF21360">
    <property type="entry name" value="PylC-like_N"/>
    <property type="match status" value="1"/>
</dbReference>
<dbReference type="EMBL" id="FUYS01000004">
    <property type="protein sequence ID" value="SKB57627.1"/>
    <property type="molecule type" value="Genomic_DNA"/>
</dbReference>
<proteinExistence type="predicted"/>